<reference evidence="1" key="1">
    <citation type="submission" date="2018-05" db="EMBL/GenBank/DDBJ databases">
        <authorList>
            <person name="Lanie J.A."/>
            <person name="Ng W.-L."/>
            <person name="Kazmierczak K.M."/>
            <person name="Andrzejewski T.M."/>
            <person name="Davidsen T.M."/>
            <person name="Wayne K.J."/>
            <person name="Tettelin H."/>
            <person name="Glass J.I."/>
            <person name="Rusch D."/>
            <person name="Podicherti R."/>
            <person name="Tsui H.-C.T."/>
            <person name="Winkler M.E."/>
        </authorList>
    </citation>
    <scope>NUCLEOTIDE SEQUENCE</scope>
</reference>
<gene>
    <name evidence="1" type="ORF">METZ01_LOCUS481802</name>
</gene>
<dbReference type="Gene3D" id="3.40.50.880">
    <property type="match status" value="1"/>
</dbReference>
<feature type="non-terminal residue" evidence="1">
    <location>
        <position position="241"/>
    </location>
</feature>
<feature type="non-terminal residue" evidence="1">
    <location>
        <position position="1"/>
    </location>
</feature>
<organism evidence="1">
    <name type="scientific">marine metagenome</name>
    <dbReference type="NCBI Taxonomy" id="408172"/>
    <lineage>
        <taxon>unclassified sequences</taxon>
        <taxon>metagenomes</taxon>
        <taxon>ecological metagenomes</taxon>
    </lineage>
</organism>
<proteinExistence type="predicted"/>
<sequence>YDFYRPRYMMAEAAALGMIAGAIAVPHGTKEDADVMARYCKFLDEHAEIFQNQNGESTAKVLLVYPRTASHAGRIDGIEMIEVAGRTMIADHVQFDFVPDDLLDKTDLKKYQAIIVVEPDGLTPAGLEQFIAKGGKLIAIPRKADFAATLRWKKLGANFVPGLKPRTGGKPAAQPFRNALRQVVGTPLLQTTAPYTLEAHAYRKPGRLIVHLVNYNRSENATGKSVVAREAPIEVEPTQIQ</sequence>
<evidence type="ECO:0000313" key="1">
    <source>
        <dbReference type="EMBL" id="SVE28948.1"/>
    </source>
</evidence>
<accession>A0A383CBG5</accession>
<dbReference type="CDD" id="cd03143">
    <property type="entry name" value="A4_beta-galactosidase_middle_domain"/>
    <property type="match status" value="1"/>
</dbReference>
<name>A0A383CBG5_9ZZZZ</name>
<dbReference type="AlphaFoldDB" id="A0A383CBG5"/>
<dbReference type="EMBL" id="UINC01207033">
    <property type="protein sequence ID" value="SVE28948.1"/>
    <property type="molecule type" value="Genomic_DNA"/>
</dbReference>
<dbReference type="InterPro" id="IPR029062">
    <property type="entry name" value="Class_I_gatase-like"/>
</dbReference>
<protein>
    <submittedName>
        <fullName evidence="1">Uncharacterized protein</fullName>
    </submittedName>
</protein>